<sequence>SISSANDLASLFPKWVNIFRGQMFAVVVGVWAFAPWKVLASASSFISFMYSIVLAPLAAILCSDFFLVKKSKYNVVELYNFGGPTYRYFHGFNLAALAALLVSIPPNLPGMIHALNSDIEIGNAKYIYCMADIFAILVAGSVHVGVSRLFPDRASLIAEAVLAEDVLEGRVPGYEHLARREFQPQGSITPSEEKLDGEITVGQV</sequence>
<accession>A0A5C5FU23</accession>
<evidence type="ECO:0000256" key="2">
    <source>
        <dbReference type="ARBA" id="ARBA00008974"/>
    </source>
</evidence>
<feature type="transmembrane region" description="Helical" evidence="6">
    <location>
        <begin position="88"/>
        <end position="105"/>
    </location>
</feature>
<evidence type="ECO:0000313" key="7">
    <source>
        <dbReference type="EMBL" id="TNY20408.1"/>
    </source>
</evidence>
<dbReference type="Proteomes" id="UP000311382">
    <property type="component" value="Unassembled WGS sequence"/>
</dbReference>
<comment type="caution">
    <text evidence="7">The sequence shown here is derived from an EMBL/GenBank/DDBJ whole genome shotgun (WGS) entry which is preliminary data.</text>
</comment>
<reference evidence="7 8" key="1">
    <citation type="submission" date="2019-03" db="EMBL/GenBank/DDBJ databases">
        <title>Rhodosporidium diobovatum UCD-FST 08-225 genome sequencing, assembly, and annotation.</title>
        <authorList>
            <person name="Fakankun I.U."/>
            <person name="Fristensky B."/>
            <person name="Levin D.B."/>
        </authorList>
    </citation>
    <scope>NUCLEOTIDE SEQUENCE [LARGE SCALE GENOMIC DNA]</scope>
    <source>
        <strain evidence="7 8">UCD-FST 08-225</strain>
    </source>
</reference>
<dbReference type="AlphaFoldDB" id="A0A5C5FU23"/>
<evidence type="ECO:0000256" key="1">
    <source>
        <dbReference type="ARBA" id="ARBA00004141"/>
    </source>
</evidence>
<gene>
    <name evidence="7" type="ORF">DMC30DRAFT_416965</name>
</gene>
<dbReference type="PANTHER" id="PTHR30618:SF0">
    <property type="entry name" value="PURINE-URACIL PERMEASE NCS1"/>
    <property type="match status" value="1"/>
</dbReference>
<dbReference type="OrthoDB" id="2018619at2759"/>
<dbReference type="Pfam" id="PF02133">
    <property type="entry name" value="Transp_cyt_pur"/>
    <property type="match status" value="1"/>
</dbReference>
<keyword evidence="3 6" id="KW-0812">Transmembrane</keyword>
<keyword evidence="5 6" id="KW-0472">Membrane</keyword>
<comment type="similarity">
    <text evidence="2">Belongs to the purine-cytosine permease (2.A.39) family.</text>
</comment>
<feature type="transmembrane region" description="Helical" evidence="6">
    <location>
        <begin position="48"/>
        <end position="68"/>
    </location>
</feature>
<dbReference type="InterPro" id="IPR001248">
    <property type="entry name" value="Pur-cyt_permease"/>
</dbReference>
<dbReference type="InterPro" id="IPR045225">
    <property type="entry name" value="Uracil/uridine/allantoin_perm"/>
</dbReference>
<feature type="non-terminal residue" evidence="7">
    <location>
        <position position="1"/>
    </location>
</feature>
<dbReference type="EMBL" id="SOZI01000067">
    <property type="protein sequence ID" value="TNY20408.1"/>
    <property type="molecule type" value="Genomic_DNA"/>
</dbReference>
<protein>
    <submittedName>
        <fullName evidence="7">Permease for cytosine/purines, uracil, thiamine, allantoin-domain-containing protein</fullName>
    </submittedName>
</protein>
<evidence type="ECO:0000256" key="3">
    <source>
        <dbReference type="ARBA" id="ARBA00022692"/>
    </source>
</evidence>
<keyword evidence="4 6" id="KW-1133">Transmembrane helix</keyword>
<dbReference type="PANTHER" id="PTHR30618">
    <property type="entry name" value="NCS1 FAMILY PURINE/PYRIMIDINE TRANSPORTER"/>
    <property type="match status" value="1"/>
</dbReference>
<feature type="transmembrane region" description="Helical" evidence="6">
    <location>
        <begin position="126"/>
        <end position="146"/>
    </location>
</feature>
<dbReference type="GO" id="GO:0005886">
    <property type="term" value="C:plasma membrane"/>
    <property type="evidence" value="ECO:0007669"/>
    <property type="project" value="TreeGrafter"/>
</dbReference>
<feature type="transmembrane region" description="Helical" evidence="6">
    <location>
        <begin position="18"/>
        <end position="36"/>
    </location>
</feature>
<dbReference type="Gene3D" id="1.10.4160.10">
    <property type="entry name" value="Hydantoin permease"/>
    <property type="match status" value="1"/>
</dbReference>
<dbReference type="GO" id="GO:0015205">
    <property type="term" value="F:nucleobase transmembrane transporter activity"/>
    <property type="evidence" value="ECO:0007669"/>
    <property type="project" value="TreeGrafter"/>
</dbReference>
<proteinExistence type="inferred from homology"/>
<evidence type="ECO:0000256" key="4">
    <source>
        <dbReference type="ARBA" id="ARBA00022989"/>
    </source>
</evidence>
<organism evidence="7 8">
    <name type="scientific">Rhodotorula diobovata</name>
    <dbReference type="NCBI Taxonomy" id="5288"/>
    <lineage>
        <taxon>Eukaryota</taxon>
        <taxon>Fungi</taxon>
        <taxon>Dikarya</taxon>
        <taxon>Basidiomycota</taxon>
        <taxon>Pucciniomycotina</taxon>
        <taxon>Microbotryomycetes</taxon>
        <taxon>Sporidiobolales</taxon>
        <taxon>Sporidiobolaceae</taxon>
        <taxon>Rhodotorula</taxon>
    </lineage>
</organism>
<evidence type="ECO:0000313" key="8">
    <source>
        <dbReference type="Proteomes" id="UP000311382"/>
    </source>
</evidence>
<evidence type="ECO:0000256" key="5">
    <source>
        <dbReference type="ARBA" id="ARBA00023136"/>
    </source>
</evidence>
<keyword evidence="8" id="KW-1185">Reference proteome</keyword>
<name>A0A5C5FU23_9BASI</name>
<evidence type="ECO:0000256" key="6">
    <source>
        <dbReference type="SAM" id="Phobius"/>
    </source>
</evidence>
<comment type="subcellular location">
    <subcellularLocation>
        <location evidence="1">Membrane</location>
        <topology evidence="1">Multi-pass membrane protein</topology>
    </subcellularLocation>
</comment>